<protein>
    <submittedName>
        <fullName evidence="1">Uncharacterized protein</fullName>
    </submittedName>
</protein>
<dbReference type="EMBL" id="CP073767">
    <property type="protein sequence ID" value="UWZ59169.1"/>
    <property type="molecule type" value="Genomic_DNA"/>
</dbReference>
<gene>
    <name evidence="1" type="ORF">Daura_25225</name>
</gene>
<reference evidence="1" key="1">
    <citation type="submission" date="2021-04" db="EMBL/GenBank/DDBJ databases">
        <title>Dactylosporangium aurantiacum NRRL B-8018 full assembly.</title>
        <authorList>
            <person name="Hartkoorn R.C."/>
            <person name="Beaudoing E."/>
            <person name="Hot D."/>
        </authorList>
    </citation>
    <scope>NUCLEOTIDE SEQUENCE</scope>
    <source>
        <strain evidence="1">NRRL B-8018</strain>
    </source>
</reference>
<dbReference type="Proteomes" id="UP001058003">
    <property type="component" value="Chromosome"/>
</dbReference>
<name>A0A9Q9MJK8_9ACTN</name>
<evidence type="ECO:0000313" key="1">
    <source>
        <dbReference type="EMBL" id="UWZ59169.1"/>
    </source>
</evidence>
<proteinExistence type="predicted"/>
<dbReference type="AlphaFoldDB" id="A0A9Q9MJK8"/>
<keyword evidence="2" id="KW-1185">Reference proteome</keyword>
<accession>A0A9Q9MJK8</accession>
<evidence type="ECO:0000313" key="2">
    <source>
        <dbReference type="Proteomes" id="UP001058003"/>
    </source>
</evidence>
<organism evidence="1 2">
    <name type="scientific">Dactylosporangium aurantiacum</name>
    <dbReference type="NCBI Taxonomy" id="35754"/>
    <lineage>
        <taxon>Bacteria</taxon>
        <taxon>Bacillati</taxon>
        <taxon>Actinomycetota</taxon>
        <taxon>Actinomycetes</taxon>
        <taxon>Micromonosporales</taxon>
        <taxon>Micromonosporaceae</taxon>
        <taxon>Dactylosporangium</taxon>
    </lineage>
</organism>
<dbReference type="KEGG" id="daur:Daura_25225"/>
<sequence>MDVVAEEPWAWMLYVDGDRHVLCVVCGTVAMYELAMQLRPDEIGAYRAGGAPALDRLARQAADAPRQFWARHLPGFNDEPGVREATGRWVARR</sequence>
<dbReference type="OrthoDB" id="9429501at2"/>
<dbReference type="RefSeq" id="WP_156089938.1">
    <property type="nucleotide sequence ID" value="NZ_CP073767.1"/>
</dbReference>